<organism evidence="1 3">
    <name type="scientific">Dinothrombium tinctorium</name>
    <dbReference type="NCBI Taxonomy" id="1965070"/>
    <lineage>
        <taxon>Eukaryota</taxon>
        <taxon>Metazoa</taxon>
        <taxon>Ecdysozoa</taxon>
        <taxon>Arthropoda</taxon>
        <taxon>Chelicerata</taxon>
        <taxon>Arachnida</taxon>
        <taxon>Acari</taxon>
        <taxon>Acariformes</taxon>
        <taxon>Trombidiformes</taxon>
        <taxon>Prostigmata</taxon>
        <taxon>Anystina</taxon>
        <taxon>Parasitengona</taxon>
        <taxon>Trombidioidea</taxon>
        <taxon>Trombidiidae</taxon>
        <taxon>Dinothrombium</taxon>
    </lineage>
</organism>
<evidence type="ECO:0000313" key="3">
    <source>
        <dbReference type="Proteomes" id="UP000285301"/>
    </source>
</evidence>
<dbReference type="EMBL" id="NCKU01004586">
    <property type="protein sequence ID" value="RWS05739.1"/>
    <property type="molecule type" value="Genomic_DNA"/>
</dbReference>
<dbReference type="Proteomes" id="UP000285301">
    <property type="component" value="Unassembled WGS sequence"/>
</dbReference>
<protein>
    <submittedName>
        <fullName evidence="1">Putative multidrug resistance-associated protein lethal(2)03659-like protein</fullName>
    </submittedName>
</protein>
<proteinExistence type="predicted"/>
<evidence type="ECO:0000313" key="1">
    <source>
        <dbReference type="EMBL" id="RWS05739.1"/>
    </source>
</evidence>
<sequence length="60" mass="6900">MDKILVLDSGRVLEYDAPYLLLNNEKGHFKRLVSQLGDKIANSLYQMAKNAYEKIENTNL</sequence>
<keyword evidence="3" id="KW-1185">Reference proteome</keyword>
<reference evidence="1 3" key="1">
    <citation type="journal article" date="2018" name="Gigascience">
        <title>Genomes of trombidid mites reveal novel predicted allergens and laterally-transferred genes associated with secondary metabolism.</title>
        <authorList>
            <person name="Dong X."/>
            <person name="Chaisiri K."/>
            <person name="Xia D."/>
            <person name="Armstrong S.D."/>
            <person name="Fang Y."/>
            <person name="Donnelly M.J."/>
            <person name="Kadowaki T."/>
            <person name="McGarry J.W."/>
            <person name="Darby A.C."/>
            <person name="Makepeace B.L."/>
        </authorList>
    </citation>
    <scope>NUCLEOTIDE SEQUENCE [LARGE SCALE GENOMIC DNA]</scope>
    <source>
        <strain evidence="1">UoL-WK</strain>
    </source>
</reference>
<dbReference type="OrthoDB" id="6503007at2759"/>
<evidence type="ECO:0000313" key="2">
    <source>
        <dbReference type="EMBL" id="RWS05762.1"/>
    </source>
</evidence>
<dbReference type="EMBL" id="NCKU01004563">
    <property type="protein sequence ID" value="RWS05762.1"/>
    <property type="molecule type" value="Genomic_DNA"/>
</dbReference>
<gene>
    <name evidence="2" type="ORF">B4U79_01787</name>
    <name evidence="1" type="ORF">B4U79_09200</name>
</gene>
<dbReference type="AlphaFoldDB" id="A0A3S3NTG3"/>
<dbReference type="STRING" id="1965070.A0A3S3NTG3"/>
<reference evidence="1" key="2">
    <citation type="submission" date="2018-11" db="EMBL/GenBank/DDBJ databases">
        <title>Trombidioid mite genomics.</title>
        <authorList>
            <person name="Dong X."/>
        </authorList>
    </citation>
    <scope>NUCLEOTIDE SEQUENCE</scope>
    <source>
        <strain evidence="1">UoL-WK</strain>
    </source>
</reference>
<accession>A0A3S3NTG3</accession>
<name>A0A3S3NTG3_9ACAR</name>
<comment type="caution">
    <text evidence="1">The sequence shown here is derived from an EMBL/GenBank/DDBJ whole genome shotgun (WGS) entry which is preliminary data.</text>
</comment>